<keyword evidence="6" id="KW-1185">Reference proteome</keyword>
<evidence type="ECO:0000313" key="5">
    <source>
        <dbReference type="EMBL" id="KAG9502123.1"/>
    </source>
</evidence>
<dbReference type="EMBL" id="JAHBCI010000005">
    <property type="protein sequence ID" value="KAG9502123.1"/>
    <property type="molecule type" value="Genomic_DNA"/>
</dbReference>
<name>A0A9P8DHT9_9HYPO</name>
<evidence type="ECO:0000259" key="3">
    <source>
        <dbReference type="Pfam" id="PF02775"/>
    </source>
</evidence>
<sequence>MSDYTTATAILEALESAGVTHLYVNIGSDHPAFVEAISKRQTEGTQGSLQVFTAPNEFVGLSAAQGFFQATGRMQAVLVHVDAGTLAMAGAIHNVSRARIPVIMIAGTSPVTEEGELTGTRNEFIHYLQDTIDQRGIVRGYTVLDQEIRTGRNAKQLVLRAAQFSKSDPQGPSYLIASREALEENITPYTVDERMWKPLAPRGLAPVVVDEIVASLISAKSPVVVTTYLGRDTEAVAELIKLCESLGVAVLKPSLTGIRCMKQEALPAYMNFPHDHCLYAGNHWSEGLPNGILDNADVVLVLDCDVPWIKSVFRPSKDAKVYHIDCDPLKVNMSLFHIDVELSCQADMTTALRQMNSAISTSNSISAQVVQARVSNVTSIHDTYIDKVRSLEVQPATAITPHFALSRLREHLTPDTIVLSEAISNYRPTCDALMRSQPGTYLTSGATALGWHGGAAIGVAMAHPSRLVVAVTGDGSFMFSIPSTVHWMARRYNAPFLTVILNNRGWKSPMLSALAVHKDGYSSRMVQADDLHVTFDPSCDHSQVAVAAGAGWGTVVKEPNEVDAAIAKGIEVVRSGRAAVVDIWLPKFNIVDRVG</sequence>
<dbReference type="Gene3D" id="3.40.50.970">
    <property type="match status" value="2"/>
</dbReference>
<gene>
    <name evidence="5" type="ORF">J7337_007839</name>
</gene>
<dbReference type="Pfam" id="PF02775">
    <property type="entry name" value="TPP_enzyme_C"/>
    <property type="match status" value="1"/>
</dbReference>
<dbReference type="Gene3D" id="3.40.50.1220">
    <property type="entry name" value="TPP-binding domain"/>
    <property type="match status" value="1"/>
</dbReference>
<dbReference type="InterPro" id="IPR045229">
    <property type="entry name" value="TPP_enz"/>
</dbReference>
<dbReference type="GO" id="GO:0005739">
    <property type="term" value="C:mitochondrion"/>
    <property type="evidence" value="ECO:0007669"/>
    <property type="project" value="TreeGrafter"/>
</dbReference>
<protein>
    <recommendedName>
        <fullName evidence="7">Pyruvate decarboxylase</fullName>
    </recommendedName>
</protein>
<feature type="domain" description="Thiamine pyrophosphate enzyme TPP-binding" evidence="3">
    <location>
        <begin position="435"/>
        <end position="583"/>
    </location>
</feature>
<dbReference type="PANTHER" id="PTHR18968">
    <property type="entry name" value="THIAMINE PYROPHOSPHATE ENZYMES"/>
    <property type="match status" value="1"/>
</dbReference>
<comment type="caution">
    <text evidence="5">The sequence shown here is derived from an EMBL/GenBank/DDBJ whole genome shotgun (WGS) entry which is preliminary data.</text>
</comment>
<dbReference type="PROSITE" id="PS00187">
    <property type="entry name" value="TPP_ENZYMES"/>
    <property type="match status" value="1"/>
</dbReference>
<dbReference type="Pfam" id="PF02776">
    <property type="entry name" value="TPP_enzyme_N"/>
    <property type="match status" value="1"/>
</dbReference>
<feature type="domain" description="Thiamine pyrophosphate enzyme N-terminal TPP-binding" evidence="4">
    <location>
        <begin position="5"/>
        <end position="135"/>
    </location>
</feature>
<accession>A0A9P8DHT9</accession>
<evidence type="ECO:0000256" key="1">
    <source>
        <dbReference type="ARBA" id="ARBA00007812"/>
    </source>
</evidence>
<dbReference type="CDD" id="cd02002">
    <property type="entry name" value="TPP_BFDC"/>
    <property type="match status" value="1"/>
</dbReference>
<dbReference type="Proteomes" id="UP000827133">
    <property type="component" value="Unassembled WGS sequence"/>
</dbReference>
<dbReference type="AlphaFoldDB" id="A0A9P8DHT9"/>
<evidence type="ECO:0000259" key="4">
    <source>
        <dbReference type="Pfam" id="PF02776"/>
    </source>
</evidence>
<evidence type="ECO:0000313" key="6">
    <source>
        <dbReference type="Proteomes" id="UP000827133"/>
    </source>
</evidence>
<dbReference type="GeneID" id="68315695"/>
<dbReference type="InterPro" id="IPR012001">
    <property type="entry name" value="Thiamin_PyroP_enz_TPP-bd_dom"/>
</dbReference>
<dbReference type="GO" id="GO:0005948">
    <property type="term" value="C:acetolactate synthase complex"/>
    <property type="evidence" value="ECO:0007669"/>
    <property type="project" value="TreeGrafter"/>
</dbReference>
<dbReference type="InterPro" id="IPR011766">
    <property type="entry name" value="TPP_enzyme_TPP-bd"/>
</dbReference>
<dbReference type="PANTHER" id="PTHR18968:SF164">
    <property type="entry name" value="PYRUVATE DECARBOXYLASE"/>
    <property type="match status" value="1"/>
</dbReference>
<dbReference type="NCBIfam" id="NF006203">
    <property type="entry name" value="PRK08327.1"/>
    <property type="match status" value="1"/>
</dbReference>
<dbReference type="GO" id="GO:0009097">
    <property type="term" value="P:isoleucine biosynthetic process"/>
    <property type="evidence" value="ECO:0007669"/>
    <property type="project" value="TreeGrafter"/>
</dbReference>
<evidence type="ECO:0000256" key="2">
    <source>
        <dbReference type="ARBA" id="ARBA00023052"/>
    </source>
</evidence>
<dbReference type="SUPFAM" id="SSF52518">
    <property type="entry name" value="Thiamin diphosphate-binding fold (THDP-binding)"/>
    <property type="match status" value="2"/>
</dbReference>
<evidence type="ECO:0008006" key="7">
    <source>
        <dbReference type="Google" id="ProtNLM"/>
    </source>
</evidence>
<dbReference type="SUPFAM" id="SSF52467">
    <property type="entry name" value="DHS-like NAD/FAD-binding domain"/>
    <property type="match status" value="1"/>
</dbReference>
<organism evidence="5 6">
    <name type="scientific">Fusarium musae</name>
    <dbReference type="NCBI Taxonomy" id="1042133"/>
    <lineage>
        <taxon>Eukaryota</taxon>
        <taxon>Fungi</taxon>
        <taxon>Dikarya</taxon>
        <taxon>Ascomycota</taxon>
        <taxon>Pezizomycotina</taxon>
        <taxon>Sordariomycetes</taxon>
        <taxon>Hypocreomycetidae</taxon>
        <taxon>Hypocreales</taxon>
        <taxon>Nectriaceae</taxon>
        <taxon>Fusarium</taxon>
    </lineage>
</organism>
<dbReference type="KEGG" id="fmu:J7337_007839"/>
<dbReference type="GO" id="GO:0009099">
    <property type="term" value="P:L-valine biosynthetic process"/>
    <property type="evidence" value="ECO:0007669"/>
    <property type="project" value="TreeGrafter"/>
</dbReference>
<dbReference type="GO" id="GO:0000287">
    <property type="term" value="F:magnesium ion binding"/>
    <property type="evidence" value="ECO:0007669"/>
    <property type="project" value="InterPro"/>
</dbReference>
<dbReference type="GO" id="GO:0030976">
    <property type="term" value="F:thiamine pyrophosphate binding"/>
    <property type="evidence" value="ECO:0007669"/>
    <property type="project" value="InterPro"/>
</dbReference>
<comment type="similarity">
    <text evidence="1">Belongs to the TPP enzyme family.</text>
</comment>
<dbReference type="CDD" id="cd07035">
    <property type="entry name" value="TPP_PYR_POX_like"/>
    <property type="match status" value="1"/>
</dbReference>
<dbReference type="RefSeq" id="XP_044681123.1">
    <property type="nucleotide sequence ID" value="XM_044825466.1"/>
</dbReference>
<keyword evidence="2" id="KW-0786">Thiamine pyrophosphate</keyword>
<dbReference type="GO" id="GO:0050660">
    <property type="term" value="F:flavin adenine dinucleotide binding"/>
    <property type="evidence" value="ECO:0007669"/>
    <property type="project" value="TreeGrafter"/>
</dbReference>
<dbReference type="GO" id="GO:0003984">
    <property type="term" value="F:acetolactate synthase activity"/>
    <property type="evidence" value="ECO:0007669"/>
    <property type="project" value="TreeGrafter"/>
</dbReference>
<reference evidence="5" key="1">
    <citation type="journal article" date="2021" name="Mol. Plant Microbe Interact.">
        <title>Telomere to telomere genome assembly of Fusarium musae F31, causal agent of crown rot disease of banana.</title>
        <authorList>
            <person name="Degradi L."/>
            <person name="Tava V."/>
            <person name="Kunova A."/>
            <person name="Cortesi P."/>
            <person name="Saracchi M."/>
            <person name="Pasquali M."/>
        </authorList>
    </citation>
    <scope>NUCLEOTIDE SEQUENCE</scope>
    <source>
        <strain evidence="5">F31</strain>
    </source>
</reference>
<dbReference type="InterPro" id="IPR029035">
    <property type="entry name" value="DHS-like_NAD/FAD-binding_dom"/>
</dbReference>
<dbReference type="InterPro" id="IPR000399">
    <property type="entry name" value="TPP-bd_CS"/>
</dbReference>
<dbReference type="InterPro" id="IPR029061">
    <property type="entry name" value="THDP-binding"/>
</dbReference>
<proteinExistence type="inferred from homology"/>